<dbReference type="SMART" id="SM00671">
    <property type="entry name" value="SEL1"/>
    <property type="match status" value="3"/>
</dbReference>
<feature type="compositionally biased region" description="Basic and acidic residues" evidence="3">
    <location>
        <begin position="242"/>
        <end position="264"/>
    </location>
</feature>
<reference evidence="4" key="1">
    <citation type="submission" date="2021-01" db="EMBL/GenBank/DDBJ databases">
        <authorList>
            <person name="Corre E."/>
            <person name="Pelletier E."/>
            <person name="Niang G."/>
            <person name="Scheremetjew M."/>
            <person name="Finn R."/>
            <person name="Kale V."/>
            <person name="Holt S."/>
            <person name="Cochrane G."/>
            <person name="Meng A."/>
            <person name="Brown T."/>
            <person name="Cohen L."/>
        </authorList>
    </citation>
    <scope>NUCLEOTIDE SEQUENCE</scope>
    <source>
        <strain evidence="4">10249 10 AB</strain>
    </source>
</reference>
<dbReference type="PANTHER" id="PTHR13891:SF1">
    <property type="entry name" value="CYTOCHROME C OXIDASE ASSEMBLY FACTOR 7"/>
    <property type="match status" value="1"/>
</dbReference>
<dbReference type="EMBL" id="HBIX01009006">
    <property type="protein sequence ID" value="CAE0714170.1"/>
    <property type="molecule type" value="Transcribed_RNA"/>
</dbReference>
<comment type="similarity">
    <text evidence="1">Belongs to the hcp beta-lactamase family.</text>
</comment>
<feature type="region of interest" description="Disordered" evidence="3">
    <location>
        <begin position="241"/>
        <end position="264"/>
    </location>
</feature>
<evidence type="ECO:0000256" key="1">
    <source>
        <dbReference type="ARBA" id="ARBA00008486"/>
    </source>
</evidence>
<evidence type="ECO:0008006" key="5">
    <source>
        <dbReference type="Google" id="ProtNLM"/>
    </source>
</evidence>
<evidence type="ECO:0000256" key="2">
    <source>
        <dbReference type="ARBA" id="ARBA00022737"/>
    </source>
</evidence>
<dbReference type="Pfam" id="PF08238">
    <property type="entry name" value="Sel1"/>
    <property type="match status" value="4"/>
</dbReference>
<dbReference type="InterPro" id="IPR040239">
    <property type="entry name" value="HcpB-like"/>
</dbReference>
<keyword evidence="2" id="KW-0677">Repeat</keyword>
<feature type="region of interest" description="Disordered" evidence="3">
    <location>
        <begin position="1"/>
        <end position="49"/>
    </location>
</feature>
<proteinExistence type="inferred from homology"/>
<dbReference type="InterPro" id="IPR006597">
    <property type="entry name" value="Sel1-like"/>
</dbReference>
<dbReference type="InterPro" id="IPR011990">
    <property type="entry name" value="TPR-like_helical_dom_sf"/>
</dbReference>
<feature type="compositionally biased region" description="Basic and acidic residues" evidence="3">
    <location>
        <begin position="26"/>
        <end position="40"/>
    </location>
</feature>
<evidence type="ECO:0000313" key="4">
    <source>
        <dbReference type="EMBL" id="CAE0714170.1"/>
    </source>
</evidence>
<accession>A0A7S4AG49</accession>
<feature type="compositionally biased region" description="Polar residues" evidence="3">
    <location>
        <begin position="1"/>
        <end position="25"/>
    </location>
</feature>
<dbReference type="Gene3D" id="1.25.40.10">
    <property type="entry name" value="Tetratricopeptide repeat domain"/>
    <property type="match status" value="1"/>
</dbReference>
<dbReference type="AlphaFoldDB" id="A0A7S4AG49"/>
<gene>
    <name evidence="4" type="ORF">PAUS00366_LOCUS6922</name>
</gene>
<protein>
    <recommendedName>
        <fullName evidence="5">Beta-lactamase</fullName>
    </recommendedName>
</protein>
<dbReference type="SUPFAM" id="SSF81901">
    <property type="entry name" value="HCP-like"/>
    <property type="match status" value="2"/>
</dbReference>
<dbReference type="PANTHER" id="PTHR13891">
    <property type="entry name" value="CYTOCHROME C OXIDASE ASSEMBLY FACTOR 7"/>
    <property type="match status" value="1"/>
</dbReference>
<name>A0A7S4AG49_9STRA</name>
<sequence length="330" mass="36124">MGANQSHQIPPVETNSNNEKNFSSEGSDHGKNGESAEKDMPIFPSPTGHEYDAIDKIQAELPSLIDEESQQQVDDYRDACNNGKGPMVACFATGEFLSMFEQKHMEAFKLFENTCFRPLGDKSPNGKEVDGKKAYPPACFNLAKMLMTGKGGVPVDRKRAYDVFDRACRAGHGGACHIQAKMLLSPPGALGKDIPYDPFKAMELYQGVCDLGDSVSCFTLAAMLLRGDKINKLAINASPEELQGKEPVKQRSNEDDRSAKADEDFEYIPRDPKRAEQLLQAACRTGAHAPSCFNLAVMYQNGDDGVPVDPTKAEEYKKKTEKAVQTLGGM</sequence>
<organism evidence="4">
    <name type="scientific">Pseudo-nitzschia australis</name>
    <dbReference type="NCBI Taxonomy" id="44445"/>
    <lineage>
        <taxon>Eukaryota</taxon>
        <taxon>Sar</taxon>
        <taxon>Stramenopiles</taxon>
        <taxon>Ochrophyta</taxon>
        <taxon>Bacillariophyta</taxon>
        <taxon>Bacillariophyceae</taxon>
        <taxon>Bacillariophycidae</taxon>
        <taxon>Bacillariales</taxon>
        <taxon>Bacillariaceae</taxon>
        <taxon>Pseudo-nitzschia</taxon>
    </lineage>
</organism>
<evidence type="ECO:0000256" key="3">
    <source>
        <dbReference type="SAM" id="MobiDB-lite"/>
    </source>
</evidence>